<protein>
    <submittedName>
        <fullName evidence="1">Uncharacterized protein</fullName>
    </submittedName>
</protein>
<evidence type="ECO:0000313" key="1">
    <source>
        <dbReference type="EMBL" id="GFH26915.1"/>
    </source>
</evidence>
<gene>
    <name evidence="1" type="ORF">HaLaN_25147</name>
</gene>
<dbReference type="EMBL" id="BLLF01003286">
    <property type="protein sequence ID" value="GFH26915.1"/>
    <property type="molecule type" value="Genomic_DNA"/>
</dbReference>
<feature type="non-terminal residue" evidence="1">
    <location>
        <position position="53"/>
    </location>
</feature>
<comment type="caution">
    <text evidence="1">The sequence shown here is derived from an EMBL/GenBank/DDBJ whole genome shotgun (WGS) entry which is preliminary data.</text>
</comment>
<name>A0A699ZY34_HAELA</name>
<evidence type="ECO:0000313" key="2">
    <source>
        <dbReference type="Proteomes" id="UP000485058"/>
    </source>
</evidence>
<proteinExistence type="predicted"/>
<dbReference type="AlphaFoldDB" id="A0A699ZY34"/>
<dbReference type="Proteomes" id="UP000485058">
    <property type="component" value="Unassembled WGS sequence"/>
</dbReference>
<accession>A0A699ZY34</accession>
<feature type="non-terminal residue" evidence="1">
    <location>
        <position position="1"/>
    </location>
</feature>
<organism evidence="1 2">
    <name type="scientific">Haematococcus lacustris</name>
    <name type="common">Green alga</name>
    <name type="synonym">Haematococcus pluvialis</name>
    <dbReference type="NCBI Taxonomy" id="44745"/>
    <lineage>
        <taxon>Eukaryota</taxon>
        <taxon>Viridiplantae</taxon>
        <taxon>Chlorophyta</taxon>
        <taxon>core chlorophytes</taxon>
        <taxon>Chlorophyceae</taxon>
        <taxon>CS clade</taxon>
        <taxon>Chlamydomonadales</taxon>
        <taxon>Haematococcaceae</taxon>
        <taxon>Haematococcus</taxon>
    </lineage>
</organism>
<reference evidence="1 2" key="1">
    <citation type="submission" date="2020-02" db="EMBL/GenBank/DDBJ databases">
        <title>Draft genome sequence of Haematococcus lacustris strain NIES-144.</title>
        <authorList>
            <person name="Morimoto D."/>
            <person name="Nakagawa S."/>
            <person name="Yoshida T."/>
            <person name="Sawayama S."/>
        </authorList>
    </citation>
    <scope>NUCLEOTIDE SEQUENCE [LARGE SCALE GENOMIC DNA]</scope>
    <source>
        <strain evidence="1 2">NIES-144</strain>
    </source>
</reference>
<sequence length="53" mass="5381">SRLDTSQLQVLPRTATPCVAVVLDSSGEVAACVADVAAVEAGLTPLRLTACLQ</sequence>
<keyword evidence="2" id="KW-1185">Reference proteome</keyword>